<evidence type="ECO:0000259" key="2">
    <source>
        <dbReference type="Pfam" id="PF26450"/>
    </source>
</evidence>
<dbReference type="AlphaFoldDB" id="A0A1H8KIP0"/>
<feature type="domain" description="DUF8129" evidence="2">
    <location>
        <begin position="31"/>
        <end position="75"/>
    </location>
</feature>
<dbReference type="STRING" id="310780.SAMN05216267_10134"/>
<proteinExistence type="predicted"/>
<feature type="region of interest" description="Disordered" evidence="1">
    <location>
        <begin position="73"/>
        <end position="136"/>
    </location>
</feature>
<feature type="compositionally biased region" description="Basic and acidic residues" evidence="1">
    <location>
        <begin position="125"/>
        <end position="136"/>
    </location>
</feature>
<reference evidence="3 4" key="1">
    <citation type="submission" date="2016-10" db="EMBL/GenBank/DDBJ databases">
        <authorList>
            <person name="de Groot N.N."/>
        </authorList>
    </citation>
    <scope>NUCLEOTIDE SEQUENCE [LARGE SCALE GENOMIC DNA]</scope>
    <source>
        <strain evidence="3 4">CGMCC 4.2026</strain>
    </source>
</reference>
<sequence>MEVRVVREDTDAQHPAGVGRPPIDDYDHMTLRGVESRLGTLGEDDLEDLVRYECAHQDRTQVIRLLTARLQRLRETRRSPGPRPGRSGAASGSGGYGPAPAASYPGRSLPDASAACAPETGRLPPPRDPRARRPAR</sequence>
<dbReference type="Proteomes" id="UP000181951">
    <property type="component" value="Unassembled WGS sequence"/>
</dbReference>
<keyword evidence="4" id="KW-1185">Reference proteome</keyword>
<organism evidence="3 4">
    <name type="scientific">Actinacidiphila rubida</name>
    <dbReference type="NCBI Taxonomy" id="310780"/>
    <lineage>
        <taxon>Bacteria</taxon>
        <taxon>Bacillati</taxon>
        <taxon>Actinomycetota</taxon>
        <taxon>Actinomycetes</taxon>
        <taxon>Kitasatosporales</taxon>
        <taxon>Streptomycetaceae</taxon>
        <taxon>Actinacidiphila</taxon>
    </lineage>
</organism>
<feature type="compositionally biased region" description="Low complexity" evidence="1">
    <location>
        <begin position="98"/>
        <end position="108"/>
    </location>
</feature>
<feature type="region of interest" description="Disordered" evidence="1">
    <location>
        <begin position="1"/>
        <end position="27"/>
    </location>
</feature>
<name>A0A1H8KIP0_9ACTN</name>
<evidence type="ECO:0000313" key="4">
    <source>
        <dbReference type="Proteomes" id="UP000181951"/>
    </source>
</evidence>
<evidence type="ECO:0000256" key="1">
    <source>
        <dbReference type="SAM" id="MobiDB-lite"/>
    </source>
</evidence>
<accession>A0A1H8KIP0</accession>
<dbReference type="InterPro" id="IPR058442">
    <property type="entry name" value="DUF8129"/>
</dbReference>
<feature type="compositionally biased region" description="Basic and acidic residues" evidence="1">
    <location>
        <begin position="1"/>
        <end position="12"/>
    </location>
</feature>
<protein>
    <recommendedName>
        <fullName evidence="2">DUF8129 domain-containing protein</fullName>
    </recommendedName>
</protein>
<gene>
    <name evidence="3" type="ORF">SAMN05216267_10134</name>
</gene>
<dbReference type="EMBL" id="FODD01000013">
    <property type="protein sequence ID" value="SEN92298.1"/>
    <property type="molecule type" value="Genomic_DNA"/>
</dbReference>
<evidence type="ECO:0000313" key="3">
    <source>
        <dbReference type="EMBL" id="SEN92298.1"/>
    </source>
</evidence>
<dbReference type="Pfam" id="PF26450">
    <property type="entry name" value="DUF8129"/>
    <property type="match status" value="1"/>
</dbReference>